<evidence type="ECO:0000313" key="1">
    <source>
        <dbReference type="EMBL" id="KIR57589.1"/>
    </source>
</evidence>
<evidence type="ECO:0000313" key="2">
    <source>
        <dbReference type="Proteomes" id="UP000053800"/>
    </source>
</evidence>
<gene>
    <name evidence="1" type="ORF">I314_06621</name>
</gene>
<reference evidence="1 2" key="1">
    <citation type="submission" date="2015-01" db="EMBL/GenBank/DDBJ databases">
        <title>The Genome Sequence of Cryptococcus gattii CA1873.</title>
        <authorList>
            <consortium name="The Broad Institute Genomics Platform"/>
            <person name="Cuomo C."/>
            <person name="Litvintseva A."/>
            <person name="Chen Y."/>
            <person name="Heitman J."/>
            <person name="Sun S."/>
            <person name="Springer D."/>
            <person name="Dromer F."/>
            <person name="Young S."/>
            <person name="Zeng Q."/>
            <person name="Gargeya S."/>
            <person name="Abouelleil A."/>
            <person name="Alvarado L."/>
            <person name="Chapman S.B."/>
            <person name="Gainer-Dewar J."/>
            <person name="Goldberg J."/>
            <person name="Griggs A."/>
            <person name="Gujja S."/>
            <person name="Hansen M."/>
            <person name="Howarth C."/>
            <person name="Imamovic A."/>
            <person name="Larimer J."/>
            <person name="Murphy C."/>
            <person name="Naylor J."/>
            <person name="Pearson M."/>
            <person name="Priest M."/>
            <person name="Roberts A."/>
            <person name="Saif S."/>
            <person name="Shea T."/>
            <person name="Sykes S."/>
            <person name="Wortman J."/>
            <person name="Nusbaum C."/>
            <person name="Birren B."/>
        </authorList>
    </citation>
    <scope>NUCLEOTIDE SEQUENCE [LARGE SCALE GENOMIC DNA]</scope>
    <source>
        <strain evidence="1 2">CA1873</strain>
    </source>
</reference>
<proteinExistence type="predicted"/>
<sequence length="92" mass="9770">MSTFQMPSEISVLKTKAASQKGAGGTNVQAVWLVPKFGASTTLNDPGGDFGEYVVPAGSMFTLGAALPKYVQPSSFSDDADSWCVLFKVIRY</sequence>
<dbReference type="EMBL" id="KN848912">
    <property type="protein sequence ID" value="KIR57589.1"/>
    <property type="molecule type" value="Genomic_DNA"/>
</dbReference>
<protein>
    <submittedName>
        <fullName evidence="1">Uncharacterized protein</fullName>
    </submittedName>
</protein>
<keyword evidence="2" id="KW-1185">Reference proteome</keyword>
<name>A0ABR5B2J9_CRYGA</name>
<dbReference type="Proteomes" id="UP000053800">
    <property type="component" value="Unassembled WGS sequence"/>
</dbReference>
<organism evidence="1 2">
    <name type="scientific">Cryptococcus bacillisporus CA1873</name>
    <dbReference type="NCBI Taxonomy" id="1296111"/>
    <lineage>
        <taxon>Eukaryota</taxon>
        <taxon>Fungi</taxon>
        <taxon>Dikarya</taxon>
        <taxon>Basidiomycota</taxon>
        <taxon>Agaricomycotina</taxon>
        <taxon>Tremellomycetes</taxon>
        <taxon>Tremellales</taxon>
        <taxon>Cryptococcaceae</taxon>
        <taxon>Cryptococcus</taxon>
        <taxon>Cryptococcus gattii species complex</taxon>
    </lineage>
</organism>
<accession>A0ABR5B2J9</accession>